<feature type="domain" description="Mannosylglycerate hydrolase MGH1-like glycoside hydrolase" evidence="1">
    <location>
        <begin position="342"/>
        <end position="505"/>
    </location>
</feature>
<name>A0A3D1JJ05_9CHLR</name>
<dbReference type="InterPro" id="IPR054491">
    <property type="entry name" value="MGH1-like_GH"/>
</dbReference>
<dbReference type="Gene3D" id="1.50.10.10">
    <property type="match status" value="1"/>
</dbReference>
<dbReference type="Pfam" id="PF22422">
    <property type="entry name" value="MGH1-like_GH"/>
    <property type="match status" value="1"/>
</dbReference>
<dbReference type="InterPro" id="IPR008928">
    <property type="entry name" value="6-hairpin_glycosidase_sf"/>
</dbReference>
<reference evidence="2 3" key="1">
    <citation type="journal article" date="2018" name="Nat. Biotechnol.">
        <title>A standardized bacterial taxonomy based on genome phylogeny substantially revises the tree of life.</title>
        <authorList>
            <person name="Parks D.H."/>
            <person name="Chuvochina M."/>
            <person name="Waite D.W."/>
            <person name="Rinke C."/>
            <person name="Skarshewski A."/>
            <person name="Chaumeil P.A."/>
            <person name="Hugenholtz P."/>
        </authorList>
    </citation>
    <scope>NUCLEOTIDE SEQUENCE [LARGE SCALE GENOMIC DNA]</scope>
    <source>
        <strain evidence="2">UBA8781</strain>
    </source>
</reference>
<dbReference type="Proteomes" id="UP000264141">
    <property type="component" value="Unassembled WGS sequence"/>
</dbReference>
<sequence length="786" mass="86406">MQTWNLTDEDPLHLTLSADPRLGPTDYADDITWELSLRGEDPPALTLFTTFGLRARRMQFFPVFSRGGQSVIDPAAFHRAPRVTRFYPNYLEVHFAPFEGIEVRAEYCVVGSQVVAGRVHLVNQSVLPHNLRLDWAGVLNPLGAGEGMAVLPTGLGLAMQGRSDGLAVVCFLTGGAQAGKSAYPALSLLYELYPGSHAETAWAVAARPGTEEAFQMAQEAANRAWEAELARIELCNAADVVEISSGAPEWDAALALGQRAALGLRMANPAQLPAPSFVLTRRVDQGASARGDGSDHPYLWAGQTAFDSWYLSVLLPGMASLGGELLRNFLASARDARLDFRPGLGGQHTRHLAQPFLAEMALRLAPPALLEEAYPALIQHFKAWLSAEHDADGDGLPEWEHPLQSGLESSPMIDRWSASAQGMDTAWIESPALGAMLYHEALALEKVNRRLGWSADLPWLRTQAERIRHAVEETWDRRARIYRYRDSQTHLSRAGKVLGTFRGAGVFAVQRQPGALTRLIIQVEAASESTRAVVGLISGVDESGQSIEESFAPRDFTWSLGRARATTRKVFSRVTQIEVNGVMPEDRIKLVCPDFTLEDLSLFLPLWAGIPEPSRARLLVEKRLLKDYLQPFGLPVCPPARCPAEPVELACMALPWNVLIGEGLLEAGFRQEAADLLERLMQAVVGNLKREHGFRQFYHAASGLGVGERNHLWGMPPVGYLLQVIGLELLSPTEIVVRGFNPFPWPITVKYQRIKITREGDRTTLTLAGRPPLVITGQDAQRIALP</sequence>
<dbReference type="STRING" id="229919.GCA_001050195_02859"/>
<dbReference type="RefSeq" id="WP_062195297.1">
    <property type="nucleotide sequence ID" value="NZ_DF967965.1"/>
</dbReference>
<proteinExistence type="predicted"/>
<evidence type="ECO:0000313" key="2">
    <source>
        <dbReference type="EMBL" id="HCE18492.1"/>
    </source>
</evidence>
<dbReference type="GO" id="GO:0005975">
    <property type="term" value="P:carbohydrate metabolic process"/>
    <property type="evidence" value="ECO:0007669"/>
    <property type="project" value="InterPro"/>
</dbReference>
<organism evidence="2 3">
    <name type="scientific">Anaerolinea thermolimosa</name>
    <dbReference type="NCBI Taxonomy" id="229919"/>
    <lineage>
        <taxon>Bacteria</taxon>
        <taxon>Bacillati</taxon>
        <taxon>Chloroflexota</taxon>
        <taxon>Anaerolineae</taxon>
        <taxon>Anaerolineales</taxon>
        <taxon>Anaerolineaceae</taxon>
        <taxon>Anaerolinea</taxon>
    </lineage>
</organism>
<dbReference type="AlphaFoldDB" id="A0A3D1JJ05"/>
<dbReference type="InterPro" id="IPR012341">
    <property type="entry name" value="6hp_glycosidase-like_sf"/>
</dbReference>
<accession>A0A3D1JJ05</accession>
<dbReference type="OrthoDB" id="143062at2"/>
<gene>
    <name evidence="2" type="ORF">DEQ80_11590</name>
</gene>
<evidence type="ECO:0000313" key="3">
    <source>
        <dbReference type="Proteomes" id="UP000264141"/>
    </source>
</evidence>
<protein>
    <recommendedName>
        <fullName evidence="1">Mannosylglycerate hydrolase MGH1-like glycoside hydrolase domain-containing protein</fullName>
    </recommendedName>
</protein>
<comment type="caution">
    <text evidence="2">The sequence shown here is derived from an EMBL/GenBank/DDBJ whole genome shotgun (WGS) entry which is preliminary data.</text>
</comment>
<evidence type="ECO:0000259" key="1">
    <source>
        <dbReference type="Pfam" id="PF22422"/>
    </source>
</evidence>
<dbReference type="SUPFAM" id="SSF48208">
    <property type="entry name" value="Six-hairpin glycosidases"/>
    <property type="match status" value="1"/>
</dbReference>
<dbReference type="EMBL" id="DPBP01000044">
    <property type="protein sequence ID" value="HCE18492.1"/>
    <property type="molecule type" value="Genomic_DNA"/>
</dbReference>